<dbReference type="EC" id="4.2.1.45" evidence="2"/>
<dbReference type="AlphaFoldDB" id="A0A6I4TRI7"/>
<dbReference type="Gene3D" id="3.40.50.720">
    <property type="entry name" value="NAD(P)-binding Rossmann-like Domain"/>
    <property type="match status" value="1"/>
</dbReference>
<dbReference type="PANTHER" id="PTHR43000">
    <property type="entry name" value="DTDP-D-GLUCOSE 4,6-DEHYDRATASE-RELATED"/>
    <property type="match status" value="1"/>
</dbReference>
<sequence length="353" mass="37988">MLVTGQTGFKGSWLSLWLQQLGAEVTGFALPPSTTPSLFDAARIGGLIDHVEGDVRDYAAVRAVVERARPELIFHLAAQPLVRLSYAEPVETYATNVMGTVHVLEAARQNGQVAGIVCVTSDKCYANREWIWPYRENDPMGGHDPYSSSKGCAELAAAAWRSSYFEADGPALATVRAGNVIGGGDWSQDRLIPDLVRAFEAGTPPLIRSPEAVRPWQHVLEALGGYLAIAERLLAGDRSFADAWNFGPSDEDARPVGWMVERMRAAWSGGGSDLPETRLDTGPRPHEAGLLRLDSSKARAALGWQPALTLDRALEWIVAWHKAVAAGEDARAVTLGQIEAYVAAAGAPVRKAA</sequence>
<dbReference type="Gene3D" id="3.90.25.10">
    <property type="entry name" value="UDP-galactose 4-epimerase, domain 1"/>
    <property type="match status" value="1"/>
</dbReference>
<proteinExistence type="predicted"/>
<dbReference type="SUPFAM" id="SSF51735">
    <property type="entry name" value="NAD(P)-binding Rossmann-fold domains"/>
    <property type="match status" value="1"/>
</dbReference>
<dbReference type="InterPro" id="IPR036291">
    <property type="entry name" value="NAD(P)-bd_dom_sf"/>
</dbReference>
<keyword evidence="2" id="KW-0456">Lyase</keyword>
<dbReference type="Proteomes" id="UP000469430">
    <property type="component" value="Unassembled WGS sequence"/>
</dbReference>
<name>A0A6I4TRI7_9SPHN</name>
<dbReference type="OrthoDB" id="9801785at2"/>
<comment type="caution">
    <text evidence="2">The sequence shown here is derived from an EMBL/GenBank/DDBJ whole genome shotgun (WGS) entry which is preliminary data.</text>
</comment>
<dbReference type="GO" id="GO:0047733">
    <property type="term" value="F:CDP-glucose 4,6-dehydratase activity"/>
    <property type="evidence" value="ECO:0007669"/>
    <property type="project" value="UniProtKB-EC"/>
</dbReference>
<dbReference type="EMBL" id="WTYJ01000001">
    <property type="protein sequence ID" value="MXO98566.1"/>
    <property type="molecule type" value="Genomic_DNA"/>
</dbReference>
<keyword evidence="3" id="KW-1185">Reference proteome</keyword>
<gene>
    <name evidence="2" type="primary">rfbG</name>
    <name evidence="2" type="ORF">GRI97_06145</name>
</gene>
<evidence type="ECO:0000259" key="1">
    <source>
        <dbReference type="Pfam" id="PF16363"/>
    </source>
</evidence>
<reference evidence="2 3" key="1">
    <citation type="submission" date="2019-12" db="EMBL/GenBank/DDBJ databases">
        <title>Genomic-based taxomic classification of the family Erythrobacteraceae.</title>
        <authorList>
            <person name="Xu L."/>
        </authorList>
    </citation>
    <scope>NUCLEOTIDE SEQUENCE [LARGE SCALE GENOMIC DNA]</scope>
    <source>
        <strain evidence="2 3">S36</strain>
    </source>
</reference>
<organism evidence="2 3">
    <name type="scientific">Croceibacterium xixiisoli</name>
    <dbReference type="NCBI Taxonomy" id="1476466"/>
    <lineage>
        <taxon>Bacteria</taxon>
        <taxon>Pseudomonadati</taxon>
        <taxon>Pseudomonadota</taxon>
        <taxon>Alphaproteobacteria</taxon>
        <taxon>Sphingomonadales</taxon>
        <taxon>Erythrobacteraceae</taxon>
        <taxon>Croceibacterium</taxon>
    </lineage>
</organism>
<evidence type="ECO:0000313" key="3">
    <source>
        <dbReference type="Proteomes" id="UP000469430"/>
    </source>
</evidence>
<feature type="domain" description="NAD(P)-binding" evidence="1">
    <location>
        <begin position="2"/>
        <end position="313"/>
    </location>
</feature>
<dbReference type="NCBIfam" id="TIGR02622">
    <property type="entry name" value="CDP_4_6_dhtase"/>
    <property type="match status" value="1"/>
</dbReference>
<dbReference type="InterPro" id="IPR016040">
    <property type="entry name" value="NAD(P)-bd_dom"/>
</dbReference>
<accession>A0A6I4TRI7</accession>
<dbReference type="Pfam" id="PF16363">
    <property type="entry name" value="GDP_Man_Dehyd"/>
    <property type="match status" value="1"/>
</dbReference>
<dbReference type="CDD" id="cd05252">
    <property type="entry name" value="CDP_GD_SDR_e"/>
    <property type="match status" value="1"/>
</dbReference>
<protein>
    <submittedName>
        <fullName evidence="2">CDP-glucose 4,6-dehydratase</fullName>
        <ecNumber evidence="2">4.2.1.45</ecNumber>
    </submittedName>
</protein>
<evidence type="ECO:0000313" key="2">
    <source>
        <dbReference type="EMBL" id="MXO98566.1"/>
    </source>
</evidence>
<dbReference type="InterPro" id="IPR013445">
    <property type="entry name" value="CDP_4_6_deHydtase"/>
</dbReference>